<dbReference type="SUPFAM" id="SSF109709">
    <property type="entry name" value="KorB DNA-binding domain-like"/>
    <property type="match status" value="1"/>
</dbReference>
<evidence type="ECO:0000313" key="7">
    <source>
        <dbReference type="Proteomes" id="UP000501063"/>
    </source>
</evidence>
<dbReference type="CDD" id="cd16393">
    <property type="entry name" value="SPO0J_N"/>
    <property type="match status" value="1"/>
</dbReference>
<reference evidence="6 7" key="1">
    <citation type="submission" date="2020-02" db="EMBL/GenBank/DDBJ databases">
        <title>Integrative conjugative elements (ICEs) and plasmids drive adaptation of Pseudomonas nitroreducens strain HBP1 to wastewater environment.</title>
        <authorList>
            <person name="Sentchilo V."/>
            <person name="Carraro N."/>
            <person name="Bertelli C."/>
            <person name="van der Meer J.R."/>
        </authorList>
    </citation>
    <scope>NUCLEOTIDE SEQUENCE [LARGE SCALE GENOMIC DNA]</scope>
    <source>
        <strain evidence="6 7">HBP1</strain>
        <plasmid evidence="7">ppnihbp1_2</plasmid>
    </source>
</reference>
<dbReference type="PANTHER" id="PTHR33375:SF1">
    <property type="entry name" value="CHROMOSOME-PARTITIONING PROTEIN PARB-RELATED"/>
    <property type="match status" value="1"/>
</dbReference>
<evidence type="ECO:0000256" key="2">
    <source>
        <dbReference type="ARBA" id="ARBA00022829"/>
    </source>
</evidence>
<evidence type="ECO:0000256" key="3">
    <source>
        <dbReference type="ARBA" id="ARBA00023125"/>
    </source>
</evidence>
<dbReference type="InterPro" id="IPR004437">
    <property type="entry name" value="ParB/RepB/Spo0J"/>
</dbReference>
<dbReference type="SMART" id="SM00470">
    <property type="entry name" value="ParB"/>
    <property type="match status" value="1"/>
</dbReference>
<dbReference type="RefSeq" id="WP_024766581.1">
    <property type="nucleotide sequence ID" value="NZ_CP049141.1"/>
</dbReference>
<dbReference type="GO" id="GO:0005694">
    <property type="term" value="C:chromosome"/>
    <property type="evidence" value="ECO:0007669"/>
    <property type="project" value="TreeGrafter"/>
</dbReference>
<dbReference type="Gene3D" id="3.90.1530.10">
    <property type="entry name" value="Conserved hypothetical protein from pyrococcus furiosus pfu- 392566-001, ParB domain"/>
    <property type="match status" value="1"/>
</dbReference>
<proteinExistence type="inferred from homology"/>
<geneLocation type="plasmid" evidence="7">
    <name>ppnihbp1_2</name>
</geneLocation>
<dbReference type="GO" id="GO:0007059">
    <property type="term" value="P:chromosome segregation"/>
    <property type="evidence" value="ECO:0007669"/>
    <property type="project" value="UniProtKB-KW"/>
</dbReference>
<comment type="similarity">
    <text evidence="1">Belongs to the ParB family.</text>
</comment>
<dbReference type="Pfam" id="PF02195">
    <property type="entry name" value="ParB_N"/>
    <property type="match status" value="1"/>
</dbReference>
<evidence type="ECO:0000313" key="6">
    <source>
        <dbReference type="EMBL" id="QIE91178.1"/>
    </source>
</evidence>
<feature type="domain" description="ParB-like N-terminal" evidence="5">
    <location>
        <begin position="65"/>
        <end position="155"/>
    </location>
</feature>
<dbReference type="PANTHER" id="PTHR33375">
    <property type="entry name" value="CHROMOSOME-PARTITIONING PROTEIN PARB-RELATED"/>
    <property type="match status" value="1"/>
</dbReference>
<keyword evidence="3" id="KW-0238">DNA-binding</keyword>
<dbReference type="AlphaFoldDB" id="A0A6G6J749"/>
<dbReference type="Gene3D" id="1.10.10.2830">
    <property type="match status" value="1"/>
</dbReference>
<name>A0A6G6J749_PSENT</name>
<keyword evidence="2" id="KW-0159">Chromosome partition</keyword>
<dbReference type="GO" id="GO:0003677">
    <property type="term" value="F:DNA binding"/>
    <property type="evidence" value="ECO:0007669"/>
    <property type="project" value="UniProtKB-KW"/>
</dbReference>
<dbReference type="EMBL" id="CP049141">
    <property type="protein sequence ID" value="QIE91178.1"/>
    <property type="molecule type" value="Genomic_DNA"/>
</dbReference>
<feature type="region of interest" description="Disordered" evidence="4">
    <location>
        <begin position="1"/>
        <end position="40"/>
    </location>
</feature>
<dbReference type="InterPro" id="IPR003115">
    <property type="entry name" value="ParB_N"/>
</dbReference>
<sequence>MKSSDYPGRAKPGGMVGVRKPARVVGDGESPAQAPTPSPITPIQESALIQPMEGEFILASEAALQDVGVDQIVRSPYQPRLTFNEQALEELANSIQAMGLAKPILVRPLPNGMYELVGGERRWRATKLLGLSKISAIVRPMTDTVAMVLALTDNEQEDLTDYERGRAYQNALESGDTSQRALARQLGINVSSVSRCVAMMSLPDSVKAILDDKPWLITLNYAPKFVAFGEQDPQKLSDVVKKMAEEGMQQEAALRYLAKPESPQSPRHRTQVQTIQGIGKLKVAGEKLELTIEKSINPEKLNSKLQEFLASLDATELQAGD</sequence>
<dbReference type="Pfam" id="PF17762">
    <property type="entry name" value="HTH_ParB"/>
    <property type="match status" value="1"/>
</dbReference>
<protein>
    <submittedName>
        <fullName evidence="6">ParB/RepB/Spo0J family partition protein</fullName>
    </submittedName>
</protein>
<gene>
    <name evidence="6" type="ORF">G5B91_33020</name>
</gene>
<dbReference type="KEGG" id="pnt:G5B91_33020"/>
<evidence type="ECO:0000256" key="1">
    <source>
        <dbReference type="ARBA" id="ARBA00006295"/>
    </source>
</evidence>
<keyword evidence="6" id="KW-0614">Plasmid</keyword>
<dbReference type="FunFam" id="3.90.1530.30:FF:000001">
    <property type="entry name" value="Chromosome partitioning protein ParB"/>
    <property type="match status" value="1"/>
</dbReference>
<dbReference type="InterPro" id="IPR041468">
    <property type="entry name" value="HTH_ParB/Spo0J"/>
</dbReference>
<organism evidence="6 7">
    <name type="scientific">Pseudomonas nitroreducens</name>
    <dbReference type="NCBI Taxonomy" id="46680"/>
    <lineage>
        <taxon>Bacteria</taxon>
        <taxon>Pseudomonadati</taxon>
        <taxon>Pseudomonadota</taxon>
        <taxon>Gammaproteobacteria</taxon>
        <taxon>Pseudomonadales</taxon>
        <taxon>Pseudomonadaceae</taxon>
        <taxon>Pseudomonas</taxon>
    </lineage>
</organism>
<dbReference type="Proteomes" id="UP000501063">
    <property type="component" value="Plasmid pPniHBP1_2"/>
</dbReference>
<dbReference type="SUPFAM" id="SSF110849">
    <property type="entry name" value="ParB/Sulfiredoxin"/>
    <property type="match status" value="1"/>
</dbReference>
<evidence type="ECO:0000259" key="5">
    <source>
        <dbReference type="SMART" id="SM00470"/>
    </source>
</evidence>
<dbReference type="InterPro" id="IPR050336">
    <property type="entry name" value="Chromosome_partition/occlusion"/>
</dbReference>
<dbReference type="InterPro" id="IPR036086">
    <property type="entry name" value="ParB/Sulfiredoxin_sf"/>
</dbReference>
<dbReference type="NCBIfam" id="TIGR00180">
    <property type="entry name" value="parB_part"/>
    <property type="match status" value="1"/>
</dbReference>
<evidence type="ECO:0000256" key="4">
    <source>
        <dbReference type="SAM" id="MobiDB-lite"/>
    </source>
</evidence>
<accession>A0A6G6J749</accession>